<sequence>MLPLPGRRRGLLALSAFALLALPSASAADTPPTPDCTYKVAGVCDPLYGSAPATTRTVQVDEEFDLSSGLEPPIPYTQPILPNCGPGSTATCIYWSLGWLVQPSAGPSPVQQLSGCTANTPTCRIRYSPRAIGDAGDFYTPIVASLNRGQTPNTQKAWFIYARPRFRRVGVTGTGGIDYPARNAYAVRGGTNPTYAQCIDGATINATSPTTGYDCVRVAGVRTTGQNPTWSFVLPAQSGTWDLIMDPVQRTESGPTRVAGHRWQTRAVNVTNNDIAQTVAATPRGTLTAAIDLGGPTIQMGTSRIIKVTGTAVGGVVDRAEFVGQVAGKTGSAIDRLDYLDDTKGTLLPGESIVGRMTMKAASFIPGVPTSTVSAKVWWASPTSPFSDTSVNAPPATITVVRDPVPPPPPGAVAPSPSRRSRLPRRRRASPAAWPTSR</sequence>
<feature type="chain" id="PRO_5045975487" description="Secreted protein" evidence="2">
    <location>
        <begin position="28"/>
        <end position="438"/>
    </location>
</feature>
<protein>
    <recommendedName>
        <fullName evidence="5">Secreted protein</fullName>
    </recommendedName>
</protein>
<dbReference type="RefSeq" id="WP_353864533.1">
    <property type="nucleotide sequence ID" value="NZ_CP088295.1"/>
</dbReference>
<evidence type="ECO:0000313" key="3">
    <source>
        <dbReference type="EMBL" id="UUY04036.1"/>
    </source>
</evidence>
<organism evidence="3 4">
    <name type="scientific">Svornostia abyssi</name>
    <dbReference type="NCBI Taxonomy" id="2898438"/>
    <lineage>
        <taxon>Bacteria</taxon>
        <taxon>Bacillati</taxon>
        <taxon>Actinomycetota</taxon>
        <taxon>Thermoleophilia</taxon>
        <taxon>Solirubrobacterales</taxon>
        <taxon>Baekduiaceae</taxon>
        <taxon>Svornostia</taxon>
    </lineage>
</organism>
<keyword evidence="4" id="KW-1185">Reference proteome</keyword>
<keyword evidence="2" id="KW-0732">Signal</keyword>
<dbReference type="Proteomes" id="UP001058860">
    <property type="component" value="Chromosome"/>
</dbReference>
<reference evidence="4" key="1">
    <citation type="submission" date="2021-11" db="EMBL/GenBank/DDBJ databases">
        <title>Cultivation dependent microbiological survey of springs from the worlds oldest radium mine currently devoted to the extraction of radon-saturated water.</title>
        <authorList>
            <person name="Kapinusova G."/>
            <person name="Smrhova T."/>
            <person name="Strejcek M."/>
            <person name="Suman J."/>
            <person name="Jani K."/>
            <person name="Pajer P."/>
            <person name="Uhlik O."/>
        </authorList>
    </citation>
    <scope>NUCLEOTIDE SEQUENCE [LARGE SCALE GENOMIC DNA]</scope>
    <source>
        <strain evidence="4">J379</strain>
    </source>
</reference>
<evidence type="ECO:0000256" key="2">
    <source>
        <dbReference type="SAM" id="SignalP"/>
    </source>
</evidence>
<name>A0ABY5PHC5_9ACTN</name>
<feature type="signal peptide" evidence="2">
    <location>
        <begin position="1"/>
        <end position="27"/>
    </location>
</feature>
<evidence type="ECO:0000313" key="4">
    <source>
        <dbReference type="Proteomes" id="UP001058860"/>
    </source>
</evidence>
<feature type="region of interest" description="Disordered" evidence="1">
    <location>
        <begin position="384"/>
        <end position="438"/>
    </location>
</feature>
<feature type="compositionally biased region" description="Basic residues" evidence="1">
    <location>
        <begin position="419"/>
        <end position="429"/>
    </location>
</feature>
<evidence type="ECO:0000256" key="1">
    <source>
        <dbReference type="SAM" id="MobiDB-lite"/>
    </source>
</evidence>
<evidence type="ECO:0008006" key="5">
    <source>
        <dbReference type="Google" id="ProtNLM"/>
    </source>
</evidence>
<gene>
    <name evidence="3" type="ORF">LRS13_00455</name>
</gene>
<dbReference type="EMBL" id="CP088295">
    <property type="protein sequence ID" value="UUY04036.1"/>
    <property type="molecule type" value="Genomic_DNA"/>
</dbReference>
<accession>A0ABY5PHC5</accession>
<proteinExistence type="predicted"/>